<evidence type="ECO:0000313" key="8">
    <source>
        <dbReference type="Proteomes" id="UP000254737"/>
    </source>
</evidence>
<dbReference type="PANTHER" id="PTHR42865">
    <property type="entry name" value="PROTON/GLUTAMATE-ASPARTATE SYMPORTER"/>
    <property type="match status" value="1"/>
</dbReference>
<feature type="transmembrane region" description="Helical" evidence="6">
    <location>
        <begin position="12"/>
        <end position="35"/>
    </location>
</feature>
<dbReference type="PANTHER" id="PTHR42865:SF10">
    <property type="entry name" value="SODIUM:DICARBOXYLATE SYMPORTER FAMILY PROTEIN"/>
    <property type="match status" value="1"/>
</dbReference>
<feature type="transmembrane region" description="Helical" evidence="6">
    <location>
        <begin position="172"/>
        <end position="192"/>
    </location>
</feature>
<name>A0A376GKN0_9FLAO</name>
<feature type="transmembrane region" description="Helical" evidence="6">
    <location>
        <begin position="283"/>
        <end position="302"/>
    </location>
</feature>
<evidence type="ECO:0000256" key="4">
    <source>
        <dbReference type="ARBA" id="ARBA00022989"/>
    </source>
</evidence>
<feature type="transmembrane region" description="Helical" evidence="6">
    <location>
        <begin position="204"/>
        <end position="229"/>
    </location>
</feature>
<feature type="transmembrane region" description="Helical" evidence="6">
    <location>
        <begin position="79"/>
        <end position="106"/>
    </location>
</feature>
<feature type="transmembrane region" description="Helical" evidence="6">
    <location>
        <begin position="133"/>
        <end position="152"/>
    </location>
</feature>
<gene>
    <name evidence="7" type="ORF">NCTC13456_03149</name>
</gene>
<dbReference type="PRINTS" id="PR00173">
    <property type="entry name" value="EDTRNSPORT"/>
</dbReference>
<sequence>MSQILCQMLKKIASNTLFRLLLGVIAGLVLGIYLNENTIQVVLSLKYFTGQLIFFLVPLIVIGFIVSSITKLSEGSAKIVGFSLLIAYLSSIGAGLFSMIAGYQIIPNLSIPISVDSLREVPKILFQLDIPPIFSVITALVISLMLGMGILITKAKELEKIFDQFKDIVILLVNKVLIPILPFFIAANFAILSYEGSIEKQLPVFLKVILIVIVGHFIWMTLMYTIAGFYHKTNPFKLLKYYPPVYLTAVGTMSSAASLGVAVKAVNDSKVIKPTISNFTIPFFSNTHLCGSVLTEVFFVMTVSQVLYGHIPDVGTMVTFVLLLGVFAVGAPGVPGGTVVASLGLISNVLGFDEAGVALILTIFALQDSFGTACNITTDGALSMIVDKYAEEK</sequence>
<feature type="transmembrane region" description="Helical" evidence="6">
    <location>
        <begin position="47"/>
        <end position="67"/>
    </location>
</feature>
<feature type="transmembrane region" description="Helical" evidence="6">
    <location>
        <begin position="340"/>
        <end position="366"/>
    </location>
</feature>
<reference evidence="7 8" key="1">
    <citation type="submission" date="2018-06" db="EMBL/GenBank/DDBJ databases">
        <authorList>
            <consortium name="Pathogen Informatics"/>
            <person name="Doyle S."/>
        </authorList>
    </citation>
    <scope>NUCLEOTIDE SEQUENCE [LARGE SCALE GENOMIC DNA]</scope>
    <source>
        <strain evidence="7 8">NCTC13456</strain>
    </source>
</reference>
<dbReference type="EMBL" id="UFXS01000001">
    <property type="protein sequence ID" value="STD59493.1"/>
    <property type="molecule type" value="Genomic_DNA"/>
</dbReference>
<dbReference type="Proteomes" id="UP000254737">
    <property type="component" value="Unassembled WGS sequence"/>
</dbReference>
<protein>
    <submittedName>
        <fullName evidence="7">Sodium:dicarboxylate symporter family</fullName>
    </submittedName>
</protein>
<keyword evidence="4 6" id="KW-1133">Transmembrane helix</keyword>
<evidence type="ECO:0000313" key="7">
    <source>
        <dbReference type="EMBL" id="STD59493.1"/>
    </source>
</evidence>
<evidence type="ECO:0000256" key="3">
    <source>
        <dbReference type="ARBA" id="ARBA00022692"/>
    </source>
</evidence>
<dbReference type="Gene3D" id="1.10.3860.10">
    <property type="entry name" value="Sodium:dicarboxylate symporter"/>
    <property type="match status" value="1"/>
</dbReference>
<accession>A0A376GKN0</accession>
<feature type="transmembrane region" description="Helical" evidence="6">
    <location>
        <begin position="314"/>
        <end position="334"/>
    </location>
</feature>
<keyword evidence="3 6" id="KW-0812">Transmembrane</keyword>
<evidence type="ECO:0000256" key="5">
    <source>
        <dbReference type="ARBA" id="ARBA00023136"/>
    </source>
</evidence>
<comment type="subcellular location">
    <subcellularLocation>
        <location evidence="1">Membrane</location>
        <topology evidence="1">Multi-pass membrane protein</topology>
    </subcellularLocation>
</comment>
<dbReference type="InterPro" id="IPR036458">
    <property type="entry name" value="Na:dicarbo_symporter_sf"/>
</dbReference>
<dbReference type="AlphaFoldDB" id="A0A376GKN0"/>
<dbReference type="STRING" id="343874.GCA_000805695_02528"/>
<organism evidence="7 8">
    <name type="scientific">Empedobacter falsenii</name>
    <dbReference type="NCBI Taxonomy" id="343874"/>
    <lineage>
        <taxon>Bacteria</taxon>
        <taxon>Pseudomonadati</taxon>
        <taxon>Bacteroidota</taxon>
        <taxon>Flavobacteriia</taxon>
        <taxon>Flavobacteriales</taxon>
        <taxon>Weeksellaceae</taxon>
        <taxon>Empedobacter</taxon>
    </lineage>
</organism>
<evidence type="ECO:0000256" key="2">
    <source>
        <dbReference type="ARBA" id="ARBA00022448"/>
    </source>
</evidence>
<dbReference type="GO" id="GO:0005886">
    <property type="term" value="C:plasma membrane"/>
    <property type="evidence" value="ECO:0007669"/>
    <property type="project" value="TreeGrafter"/>
</dbReference>
<keyword evidence="2" id="KW-0813">Transport</keyword>
<dbReference type="GO" id="GO:0015293">
    <property type="term" value="F:symporter activity"/>
    <property type="evidence" value="ECO:0007669"/>
    <property type="project" value="InterPro"/>
</dbReference>
<evidence type="ECO:0000256" key="6">
    <source>
        <dbReference type="SAM" id="Phobius"/>
    </source>
</evidence>
<evidence type="ECO:0000256" key="1">
    <source>
        <dbReference type="ARBA" id="ARBA00004141"/>
    </source>
</evidence>
<proteinExistence type="predicted"/>
<dbReference type="InterPro" id="IPR001991">
    <property type="entry name" value="Na-dicarboxylate_symporter"/>
</dbReference>
<dbReference type="SUPFAM" id="SSF118215">
    <property type="entry name" value="Proton glutamate symport protein"/>
    <property type="match status" value="1"/>
</dbReference>
<dbReference type="Pfam" id="PF00375">
    <property type="entry name" value="SDF"/>
    <property type="match status" value="1"/>
</dbReference>
<keyword evidence="5 6" id="KW-0472">Membrane</keyword>
<feature type="transmembrane region" description="Helical" evidence="6">
    <location>
        <begin position="241"/>
        <end position="263"/>
    </location>
</feature>